<dbReference type="Pfam" id="PF13692">
    <property type="entry name" value="Glyco_trans_1_4"/>
    <property type="match status" value="1"/>
</dbReference>
<keyword evidence="4" id="KW-0808">Transferase</keyword>
<dbReference type="Proteomes" id="UP001276761">
    <property type="component" value="Unassembled WGS sequence"/>
</dbReference>
<keyword evidence="4" id="KW-0328">Glycosyltransferase</keyword>
<dbReference type="AlphaFoldDB" id="A0AAJ2RYJ0"/>
<evidence type="ECO:0000259" key="3">
    <source>
        <dbReference type="Pfam" id="PF13439"/>
    </source>
</evidence>
<dbReference type="Gene3D" id="3.90.550.10">
    <property type="entry name" value="Spore Coat Polysaccharide Biosynthesis Protein SpsA, Chain A"/>
    <property type="match status" value="1"/>
</dbReference>
<dbReference type="Pfam" id="PF13439">
    <property type="entry name" value="Glyco_transf_4"/>
    <property type="match status" value="1"/>
</dbReference>
<dbReference type="CDD" id="cd03801">
    <property type="entry name" value="GT4_PimA-like"/>
    <property type="match status" value="1"/>
</dbReference>
<accession>A0AAJ2RYJ0</accession>
<dbReference type="GO" id="GO:0016758">
    <property type="term" value="F:hexosyltransferase activity"/>
    <property type="evidence" value="ECO:0007669"/>
    <property type="project" value="UniProtKB-ARBA"/>
</dbReference>
<dbReference type="PANTHER" id="PTHR22916">
    <property type="entry name" value="GLYCOSYLTRANSFERASE"/>
    <property type="match status" value="1"/>
</dbReference>
<feature type="domain" description="Glycosyltransferase 2-like" evidence="2">
    <location>
        <begin position="285"/>
        <end position="399"/>
    </location>
</feature>
<dbReference type="Gene3D" id="3.40.50.2000">
    <property type="entry name" value="Glycogen Phosphorylase B"/>
    <property type="match status" value="2"/>
</dbReference>
<proteinExistence type="predicted"/>
<reference evidence="4" key="1">
    <citation type="submission" date="2023-11" db="EMBL/GenBank/DDBJ databases">
        <title>MicrobeMod: A computational toolkit for identifying prokaryotic methylation and restriction-modification with nanopore sequencing.</title>
        <authorList>
            <person name="Crits-Christoph A."/>
            <person name="Kang S.C."/>
            <person name="Lee H."/>
            <person name="Ostrov N."/>
        </authorList>
    </citation>
    <scope>NUCLEOTIDE SEQUENCE</scope>
    <source>
        <strain evidence="4">ATCC BAA-953</strain>
    </source>
</reference>
<protein>
    <submittedName>
        <fullName evidence="4">Glycosyltransferase</fullName>
        <ecNumber evidence="4">2.4.-.-</ecNumber>
    </submittedName>
</protein>
<dbReference type="Pfam" id="PF00535">
    <property type="entry name" value="Glycos_transf_2"/>
    <property type="match status" value="1"/>
</dbReference>
<feature type="domain" description="Glycosyltransferase subfamily 4-like N-terminal" evidence="3">
    <location>
        <begin position="672"/>
        <end position="833"/>
    </location>
</feature>
<evidence type="ECO:0000313" key="4">
    <source>
        <dbReference type="EMBL" id="MDX5976666.1"/>
    </source>
</evidence>
<evidence type="ECO:0000259" key="2">
    <source>
        <dbReference type="Pfam" id="PF00535"/>
    </source>
</evidence>
<dbReference type="SUPFAM" id="SSF53756">
    <property type="entry name" value="UDP-Glycosyltransferase/glycogen phosphorylase"/>
    <property type="match status" value="1"/>
</dbReference>
<sequence>MLSFLAKWLRKANTGKSLASAPLKSASKGGLNQGLNNEFLDNDVFDAQWYLAAYPDVAKAGIDPWQHYQHHGKAEGRLPCRNQAIGWGHALWRGAEAVVLPRLQRLLTANNATPLERLTARWELARWYAWQANWSAVLEVLLPEGKLPNFGFAGPALLVVDACCQQSDDSSQCKSALAQALVFLEAHYPGHADTALAKANAFSLSKERLTPDTDLERLAVINRYFQAQGLQPITLADPEQLLHLYNLAPDYSDTDFGGGLSSGSGATPHHLPHTTHPSPFTPHVSVIIPLYNAERTITMALTSLFCQRDVRLEIIVVDDASPDSSVAKVEQLQNSLPPNIELVLLRHSHNQGAYAARNTGMAAATAPFITTHDSDDWSHPQKLSLQCRALMEQPTIKACLSHWVRVTPELMFHRWRLDEYGWVYPNMSSLMFRREVFEALGYWDGVKVNADTEWRWRVEAAFGAGSVNDVLPCIPLSFGLADSGSLSQHASSHLVSQFTGDRFRYMQVAGRWHQSAQELKQGLRQGLRQGLNMPIAPTERLFTAPAGMLRETAPPNPPPSEFELVSESGLLDAGWYLTRYIDLQQTPVEPLSHYMESGAGEGRDPGPGFSTSGYMRRYPEVAETNLNPLAHFLSVGQAKGYQPLPEWQGKRTFANRPTVMLCAHQAGSTLFGAERSLLDVLDAMGELRWNVVVTLPEASNVAYEQALLTRCRALVVMPYGWWQVGKQADQTTVAQFEALLSRYNVKALHGNTAVLHEPYLAAKRAGIPSLVHVRELPAFDESLCALLGATPNELVNHVHQLADVVIVNSQCVAEAFSLPGSSAHLAIVPNTIDMLPLLALPDVGFTQKSGVRVGMLSSNVAKKGLKDVEAMAGHLFTLAPRVEVVLFGAQTPAIDDLLRRQTQGKAPTNIRFAGYVENPEAALAQLDIVVNLSRFQESFGRTVLEAMAAARPVVAYDWGALGELVVAAENGDATTGILVPFGDSLMAAQQVAMLTNDPDQCRQLGQSARHRAQACFSAAELRKALANAYALIQRDEFSDLVSND</sequence>
<dbReference type="InterPro" id="IPR029044">
    <property type="entry name" value="Nucleotide-diphossugar_trans"/>
</dbReference>
<dbReference type="EC" id="2.4.-.-" evidence="4"/>
<dbReference type="PANTHER" id="PTHR22916:SF3">
    <property type="entry name" value="UDP-GLCNAC:BETAGAL BETA-1,3-N-ACETYLGLUCOSAMINYLTRANSFERASE-LIKE PROTEIN 1"/>
    <property type="match status" value="1"/>
</dbReference>
<dbReference type="InterPro" id="IPR028098">
    <property type="entry name" value="Glyco_trans_4-like_N"/>
</dbReference>
<dbReference type="InterPro" id="IPR001173">
    <property type="entry name" value="Glyco_trans_2-like"/>
</dbReference>
<gene>
    <name evidence="4" type="ORF">SIL78_03715</name>
</gene>
<evidence type="ECO:0000256" key="1">
    <source>
        <dbReference type="SAM" id="MobiDB-lite"/>
    </source>
</evidence>
<comment type="caution">
    <text evidence="4">The sequence shown here is derived from an EMBL/GenBank/DDBJ whole genome shotgun (WGS) entry which is preliminary data.</text>
</comment>
<organism evidence="4 5">
    <name type="scientific">Vreelandella alkaliphila</name>
    <dbReference type="NCBI Taxonomy" id="272774"/>
    <lineage>
        <taxon>Bacteria</taxon>
        <taxon>Pseudomonadati</taxon>
        <taxon>Pseudomonadota</taxon>
        <taxon>Gammaproteobacteria</taxon>
        <taxon>Oceanospirillales</taxon>
        <taxon>Halomonadaceae</taxon>
        <taxon>Vreelandella</taxon>
    </lineage>
</organism>
<dbReference type="EMBL" id="JAWXXT010000001">
    <property type="protein sequence ID" value="MDX5976666.1"/>
    <property type="molecule type" value="Genomic_DNA"/>
</dbReference>
<evidence type="ECO:0000313" key="5">
    <source>
        <dbReference type="Proteomes" id="UP001276761"/>
    </source>
</evidence>
<name>A0AAJ2RYJ0_9GAMM</name>
<dbReference type="CDD" id="cd00761">
    <property type="entry name" value="Glyco_tranf_GTA_type"/>
    <property type="match status" value="1"/>
</dbReference>
<dbReference type="GeneID" id="303164578"/>
<feature type="region of interest" description="Disordered" evidence="1">
    <location>
        <begin position="258"/>
        <end position="277"/>
    </location>
</feature>
<dbReference type="RefSeq" id="WP_198349226.1">
    <property type="nucleotide sequence ID" value="NZ_JABASV010000004.1"/>
</dbReference>
<dbReference type="SUPFAM" id="SSF53448">
    <property type="entry name" value="Nucleotide-diphospho-sugar transferases"/>
    <property type="match status" value="1"/>
</dbReference>